<dbReference type="AlphaFoldDB" id="A0A0B0N5Z7"/>
<protein>
    <submittedName>
        <fullName evidence="1">Alanine racemase</fullName>
    </submittedName>
</protein>
<gene>
    <name evidence="1" type="ORF">F383_35065</name>
</gene>
<reference evidence="2" key="1">
    <citation type="submission" date="2014-09" db="EMBL/GenBank/DDBJ databases">
        <authorList>
            <person name="Mudge J."/>
            <person name="Ramaraj T."/>
            <person name="Lindquist I.E."/>
            <person name="Bharti A.K."/>
            <person name="Sundararajan A."/>
            <person name="Cameron C.T."/>
            <person name="Woodward J.E."/>
            <person name="May G.D."/>
            <person name="Brubaker C."/>
            <person name="Broadhvest J."/>
            <person name="Wilkins T.A."/>
        </authorList>
    </citation>
    <scope>NUCLEOTIDE SEQUENCE</scope>
    <source>
        <strain evidence="2">cv. AKA8401</strain>
    </source>
</reference>
<evidence type="ECO:0000313" key="1">
    <source>
        <dbReference type="EMBL" id="KHG08220.1"/>
    </source>
</evidence>
<sequence length="45" mass="4891">MDLHGKLTRPGLPHTGVSHGRFPLAGSKHDLHSNCTWACPCRAQV</sequence>
<proteinExistence type="predicted"/>
<accession>A0A0B0N5Z7</accession>
<dbReference type="Proteomes" id="UP000032142">
    <property type="component" value="Unassembled WGS sequence"/>
</dbReference>
<name>A0A0B0N5Z7_GOSAR</name>
<keyword evidence="2" id="KW-1185">Reference proteome</keyword>
<dbReference type="EMBL" id="JRRC01492177">
    <property type="protein sequence ID" value="KHG08220.1"/>
    <property type="molecule type" value="Genomic_DNA"/>
</dbReference>
<comment type="caution">
    <text evidence="1">The sequence shown here is derived from an EMBL/GenBank/DDBJ whole genome shotgun (WGS) entry which is preliminary data.</text>
</comment>
<organism evidence="1 2">
    <name type="scientific">Gossypium arboreum</name>
    <name type="common">Tree cotton</name>
    <name type="synonym">Gossypium nanking</name>
    <dbReference type="NCBI Taxonomy" id="29729"/>
    <lineage>
        <taxon>Eukaryota</taxon>
        <taxon>Viridiplantae</taxon>
        <taxon>Streptophyta</taxon>
        <taxon>Embryophyta</taxon>
        <taxon>Tracheophyta</taxon>
        <taxon>Spermatophyta</taxon>
        <taxon>Magnoliopsida</taxon>
        <taxon>eudicotyledons</taxon>
        <taxon>Gunneridae</taxon>
        <taxon>Pentapetalae</taxon>
        <taxon>rosids</taxon>
        <taxon>malvids</taxon>
        <taxon>Malvales</taxon>
        <taxon>Malvaceae</taxon>
        <taxon>Malvoideae</taxon>
        <taxon>Gossypium</taxon>
    </lineage>
</organism>
<evidence type="ECO:0000313" key="2">
    <source>
        <dbReference type="Proteomes" id="UP000032142"/>
    </source>
</evidence>